<dbReference type="GO" id="GO:0016747">
    <property type="term" value="F:acyltransferase activity, transferring groups other than amino-acyl groups"/>
    <property type="evidence" value="ECO:0007669"/>
    <property type="project" value="InterPro"/>
</dbReference>
<evidence type="ECO:0000313" key="2">
    <source>
        <dbReference type="EMBL" id="QHN40008.1"/>
    </source>
</evidence>
<dbReference type="InterPro" id="IPR002656">
    <property type="entry name" value="Acyl_transf_3_dom"/>
</dbReference>
<dbReference type="RefSeq" id="WP_040514282.1">
    <property type="nucleotide sequence ID" value="NZ_CP045804.1"/>
</dbReference>
<dbReference type="GO" id="GO:0016020">
    <property type="term" value="C:membrane"/>
    <property type="evidence" value="ECO:0007669"/>
    <property type="project" value="TreeGrafter"/>
</dbReference>
<accession>A0A857L2E4</accession>
<sequence length="410" mass="43833">MAAVVDTPSDEQVRRGHSVSKRLDVQGLRAVAVLVVILNHLGVTGFGGGFVGVDVFFVISGYVITRMLLRDGEQRGGVRFLDFYAKRARRIVPAATLIIVLTVIAVFELTNFLRGARVLPDATAASLFLANMHFIATGSEYAMLGADPSPLQHYWSLAVEEQFYLVWPVVMALSMVVVAKVARFALRPALLTVLAVVAVASYAHSIVLTADNATAAFYSPFTRFWELAIGCLVAVAEPYAARRLAAPIAAAIGWAGMVAVAVSVVTMSEDGFPGAIAAVPVLGAAAVIVAGTVPGRTGPATVLGMTIPRYVGDISYSLYLVHWPICAVVAARYGVDFSALTQVLLLLGTVAGSMAMYHLFEDPIRRSRFLAARPWASLAIIPAGIALVFAVTAFERYRWAIEVPLIQNLL</sequence>
<reference evidence="2" key="1">
    <citation type="journal article" date="2021" name="Nat. Microbiol.">
        <title>Cocultivation of an ultrasmall environmental parasitic bacterium with lytic ability against bacteria associated with wastewater foams.</title>
        <authorList>
            <person name="Batinovic S."/>
            <person name="Rose J.J.A."/>
            <person name="Ratcliffe J."/>
            <person name="Seviour R.J."/>
            <person name="Petrovski S."/>
        </authorList>
    </citation>
    <scope>NUCLEOTIDE SEQUENCE</scope>
    <source>
        <strain evidence="2">CON44</strain>
    </source>
</reference>
<organism evidence="2">
    <name type="scientific">Gordonia amarae</name>
    <dbReference type="NCBI Taxonomy" id="36821"/>
    <lineage>
        <taxon>Bacteria</taxon>
        <taxon>Bacillati</taxon>
        <taxon>Actinomycetota</taxon>
        <taxon>Actinomycetes</taxon>
        <taxon>Mycobacteriales</taxon>
        <taxon>Gordoniaceae</taxon>
        <taxon>Gordonia</taxon>
    </lineage>
</organism>
<protein>
    <submittedName>
        <fullName evidence="2">Acyltransferase family protein</fullName>
    </submittedName>
</protein>
<gene>
    <name evidence="2" type="ORF">GII30_13330</name>
</gene>
<dbReference type="Pfam" id="PF01757">
    <property type="entry name" value="Acyl_transf_3"/>
    <property type="match status" value="1"/>
</dbReference>
<dbReference type="GO" id="GO:0009103">
    <property type="term" value="P:lipopolysaccharide biosynthetic process"/>
    <property type="evidence" value="ECO:0007669"/>
    <property type="project" value="TreeGrafter"/>
</dbReference>
<name>A0A857L2E4_9ACTN</name>
<dbReference type="EMBL" id="CP045810">
    <property type="protein sequence ID" value="QHN40008.1"/>
    <property type="molecule type" value="Genomic_DNA"/>
</dbReference>
<evidence type="ECO:0000259" key="1">
    <source>
        <dbReference type="Pfam" id="PF01757"/>
    </source>
</evidence>
<proteinExistence type="predicted"/>
<dbReference type="PANTHER" id="PTHR23028">
    <property type="entry name" value="ACETYLTRANSFERASE"/>
    <property type="match status" value="1"/>
</dbReference>
<dbReference type="InterPro" id="IPR050879">
    <property type="entry name" value="Acyltransferase_3"/>
</dbReference>
<keyword evidence="2" id="KW-0808">Transferase</keyword>
<feature type="domain" description="Acyltransferase 3" evidence="1">
    <location>
        <begin position="25"/>
        <end position="357"/>
    </location>
</feature>
<keyword evidence="2" id="KW-0012">Acyltransferase</keyword>
<dbReference type="PANTHER" id="PTHR23028:SF53">
    <property type="entry name" value="ACYL_TRANSF_3 DOMAIN-CONTAINING PROTEIN"/>
    <property type="match status" value="1"/>
</dbReference>
<dbReference type="AlphaFoldDB" id="A0A857L2E4"/>